<accession>A0A9W4IS23</accession>
<dbReference type="OrthoDB" id="4449395at2759"/>
<reference evidence="1" key="1">
    <citation type="submission" date="2021-07" db="EMBL/GenBank/DDBJ databases">
        <authorList>
            <person name="Branca A.L. A."/>
        </authorList>
    </citation>
    <scope>NUCLEOTIDE SEQUENCE</scope>
</reference>
<organism evidence="1 2">
    <name type="scientific">Penicillium salamii</name>
    <dbReference type="NCBI Taxonomy" id="1612424"/>
    <lineage>
        <taxon>Eukaryota</taxon>
        <taxon>Fungi</taxon>
        <taxon>Dikarya</taxon>
        <taxon>Ascomycota</taxon>
        <taxon>Pezizomycotina</taxon>
        <taxon>Eurotiomycetes</taxon>
        <taxon>Eurotiomycetidae</taxon>
        <taxon>Eurotiales</taxon>
        <taxon>Aspergillaceae</taxon>
        <taxon>Penicillium</taxon>
    </lineage>
</organism>
<sequence length="165" mass="18550">MFHNGRPPLSRYSFRADRNEALLVRQSRNSHGYNISQVVNPTLSGYRRNDRLPFTAKAGIITVSGSIHRETLEMEVTLEVYDMTLGVLQGHAGQPFYIDLDLSMVKGKIALRMSGFDEIWLDADTKVFQPAEDGAGQFIEYKKSHRVLEIPGIRCAPWLSPGANL</sequence>
<protein>
    <submittedName>
        <fullName evidence="1">Uncharacterized protein</fullName>
    </submittedName>
</protein>
<dbReference type="AlphaFoldDB" id="A0A9W4IS23"/>
<dbReference type="Proteomes" id="UP001152649">
    <property type="component" value="Unassembled WGS sequence"/>
</dbReference>
<gene>
    <name evidence="1" type="ORF">PSALAMII_LOCUS2716</name>
</gene>
<keyword evidence="2" id="KW-1185">Reference proteome</keyword>
<comment type="caution">
    <text evidence="1">The sequence shown here is derived from an EMBL/GenBank/DDBJ whole genome shotgun (WGS) entry which is preliminary data.</text>
</comment>
<evidence type="ECO:0000313" key="1">
    <source>
        <dbReference type="EMBL" id="CAG8336122.1"/>
    </source>
</evidence>
<proteinExistence type="predicted"/>
<name>A0A9W4IS23_9EURO</name>
<evidence type="ECO:0000313" key="2">
    <source>
        <dbReference type="Proteomes" id="UP001152649"/>
    </source>
</evidence>
<dbReference type="EMBL" id="CAJVPG010000110">
    <property type="protein sequence ID" value="CAG8336122.1"/>
    <property type="molecule type" value="Genomic_DNA"/>
</dbReference>